<keyword evidence="1" id="KW-0175">Coiled coil</keyword>
<comment type="caution">
    <text evidence="2">The sequence shown here is derived from an EMBL/GenBank/DDBJ whole genome shotgun (WGS) entry which is preliminary data.</text>
</comment>
<dbReference type="Proteomes" id="UP000664052">
    <property type="component" value="Unassembled WGS sequence"/>
</dbReference>
<sequence length="342" mass="37412">MSDAAYAQALGTQRRLSDLRQTAGRLQLGLDNRSIIQKGRDAFTGKAEATEAEIVRLKQNIAALENVERGQPQDAVERARFTVFNERMPKLELELGKSGAATIARQTYYNSVTWNVGRGSLPASEGKVLAAGLPHAPDYSGGQAVGGYGGRMRSPDGSEVDMGHVTAALDWQVNSARVPKSYLVPTVPPVAIPNPFTLDTVTLTGDVASAVRNTAKGNNAAHRADLAISREGNEDWYGDIDGLNLANRLRQKPALSITQALTDYYGTGQYQRRMDEFATHSRYIQRDAQGTPQRDAQGDYAVKRDLLARDAYAFSLVLDPHSINNPSKEVADAWVRWFKAQH</sequence>
<protein>
    <submittedName>
        <fullName evidence="2">Uncharacterized protein</fullName>
    </submittedName>
</protein>
<evidence type="ECO:0000256" key="1">
    <source>
        <dbReference type="SAM" id="Coils"/>
    </source>
</evidence>
<name>A0ABS3D3D6_9BACT</name>
<gene>
    <name evidence="2" type="ORF">JYK02_01340</name>
</gene>
<accession>A0ABS3D3D6</accession>
<dbReference type="EMBL" id="JAFIMU010000002">
    <property type="protein sequence ID" value="MBN8226147.1"/>
    <property type="molecule type" value="Genomic_DNA"/>
</dbReference>
<reference evidence="2 3" key="1">
    <citation type="submission" date="2021-02" db="EMBL/GenBank/DDBJ databases">
        <title>De Novo genome assembly of isolated myxobacteria.</title>
        <authorList>
            <person name="Stevens D.C."/>
        </authorList>
    </citation>
    <scope>NUCLEOTIDE SEQUENCE [LARGE SCALE GENOMIC DNA]</scope>
    <source>
        <strain evidence="2 3">ATCC 29039</strain>
    </source>
</reference>
<keyword evidence="3" id="KW-1185">Reference proteome</keyword>
<proteinExistence type="predicted"/>
<feature type="coiled-coil region" evidence="1">
    <location>
        <begin position="40"/>
        <end position="67"/>
    </location>
</feature>
<evidence type="ECO:0000313" key="2">
    <source>
        <dbReference type="EMBL" id="MBN8226147.1"/>
    </source>
</evidence>
<evidence type="ECO:0000313" key="3">
    <source>
        <dbReference type="Proteomes" id="UP000664052"/>
    </source>
</evidence>
<organism evidence="2 3">
    <name type="scientific">Corallococcus macrosporus</name>
    <dbReference type="NCBI Taxonomy" id="35"/>
    <lineage>
        <taxon>Bacteria</taxon>
        <taxon>Pseudomonadati</taxon>
        <taxon>Myxococcota</taxon>
        <taxon>Myxococcia</taxon>
        <taxon>Myxococcales</taxon>
        <taxon>Cystobacterineae</taxon>
        <taxon>Myxococcaceae</taxon>
        <taxon>Corallococcus</taxon>
    </lineage>
</organism>
<dbReference type="RefSeq" id="WP_207048038.1">
    <property type="nucleotide sequence ID" value="NZ_JAFIMU010000002.1"/>
</dbReference>